<reference evidence="1 2" key="1">
    <citation type="submission" date="2021-06" db="EMBL/GenBank/DDBJ databases">
        <authorList>
            <person name="Kallberg Y."/>
            <person name="Tangrot J."/>
            <person name="Rosling A."/>
        </authorList>
    </citation>
    <scope>NUCLEOTIDE SEQUENCE [LARGE SCALE GENOMIC DNA]</scope>
    <source>
        <strain evidence="1 2">120-4 pot B 10/14</strain>
    </source>
</reference>
<gene>
    <name evidence="1" type="ORF">GMARGA_LOCUS33624</name>
</gene>
<feature type="non-terminal residue" evidence="1">
    <location>
        <position position="84"/>
    </location>
</feature>
<organism evidence="1 2">
    <name type="scientific">Gigaspora margarita</name>
    <dbReference type="NCBI Taxonomy" id="4874"/>
    <lineage>
        <taxon>Eukaryota</taxon>
        <taxon>Fungi</taxon>
        <taxon>Fungi incertae sedis</taxon>
        <taxon>Mucoromycota</taxon>
        <taxon>Glomeromycotina</taxon>
        <taxon>Glomeromycetes</taxon>
        <taxon>Diversisporales</taxon>
        <taxon>Gigasporaceae</taxon>
        <taxon>Gigaspora</taxon>
    </lineage>
</organism>
<dbReference type="Proteomes" id="UP000789901">
    <property type="component" value="Unassembled WGS sequence"/>
</dbReference>
<sequence length="84" mass="9606">MVSNSSETYDNLINSPAVDNNYFKSQENYAQTFCEEDYPPFLPFGTIIMHKGLIPVLTPTRPNYYETFNSEDPAILCERANVFA</sequence>
<keyword evidence="2" id="KW-1185">Reference proteome</keyword>
<dbReference type="EMBL" id="CAJVQB010056485">
    <property type="protein sequence ID" value="CAG8837706.1"/>
    <property type="molecule type" value="Genomic_DNA"/>
</dbReference>
<accession>A0ABN7WPR1</accession>
<proteinExistence type="predicted"/>
<evidence type="ECO:0000313" key="1">
    <source>
        <dbReference type="EMBL" id="CAG8837706.1"/>
    </source>
</evidence>
<comment type="caution">
    <text evidence="1">The sequence shown here is derived from an EMBL/GenBank/DDBJ whole genome shotgun (WGS) entry which is preliminary data.</text>
</comment>
<protein>
    <submittedName>
        <fullName evidence="1">5966_t:CDS:1</fullName>
    </submittedName>
</protein>
<evidence type="ECO:0000313" key="2">
    <source>
        <dbReference type="Proteomes" id="UP000789901"/>
    </source>
</evidence>
<name>A0ABN7WPR1_GIGMA</name>